<dbReference type="InterPro" id="IPR026044">
    <property type="entry name" value="MltA"/>
</dbReference>
<dbReference type="AlphaFoldDB" id="A0A174PH16"/>
<evidence type="ECO:0000313" key="5">
    <source>
        <dbReference type="EMBL" id="CUP60302.1"/>
    </source>
</evidence>
<feature type="compositionally biased region" description="Polar residues" evidence="1">
    <location>
        <begin position="119"/>
        <end position="140"/>
    </location>
</feature>
<keyword evidence="2" id="KW-0812">Transmembrane</keyword>
<dbReference type="GO" id="GO:0004553">
    <property type="term" value="F:hydrolase activity, hydrolyzing O-glycosyl compounds"/>
    <property type="evidence" value="ECO:0007669"/>
    <property type="project" value="InterPro"/>
</dbReference>
<accession>A0A174PH16</accession>
<feature type="transmembrane region" description="Helical" evidence="2">
    <location>
        <begin position="628"/>
        <end position="651"/>
    </location>
</feature>
<evidence type="ECO:0000256" key="2">
    <source>
        <dbReference type="SAM" id="Phobius"/>
    </source>
</evidence>
<gene>
    <name evidence="5" type="primary">yocH_1</name>
    <name evidence="5" type="ORF">ERS852569_00134</name>
</gene>
<name>A0A174PH16_9FIRM</name>
<dbReference type="InterPro" id="IPR036908">
    <property type="entry name" value="RlpA-like_sf"/>
</dbReference>
<dbReference type="GO" id="GO:0009253">
    <property type="term" value="P:peptidoglycan catabolic process"/>
    <property type="evidence" value="ECO:0007669"/>
    <property type="project" value="TreeGrafter"/>
</dbReference>
<dbReference type="CDD" id="cd14667">
    <property type="entry name" value="3D_containing_proteins"/>
    <property type="match status" value="1"/>
</dbReference>
<sequence>MSKGSKAPSGKKQVDQNGSFIRKGLSGQDGFSQGWNEGFSRKPDKDPSEDFSYTGLTFTPDQIPGTEKSTPPSSGLKVEPSYSNLTRNATDYPADISRNTEASHAEDSRNAASPPVNGLRNTDSPVTDSRYQSESNQIESDAQRAWEEKQAGRTDNRDSAPDAFSDPANEFNPFRDSGRQEEEGSYTGNIRSTTDASRASSTTDAGSKVVASAGSGGSIGGRSAAASATGATIIFNAPPGGNNIGHMAIGTVSRGGKRVITSALPTSQMKQTHTGYGTSVAYNTVGRYILIPGVKTAYNRVSGVSTTIVSRVMLHNIRKDGFFESLYAHPDFRNATAKALRQRMGRNYVTIEQFKNTGSRLTAKGYGTDIKDLRKMLKSGSIAEKDKALVQSYIRMSGNMRKLDKIVNPTNAKGINNYYGVVKQSLRERGIEPNARKLKKSLKKGKLSGEDRLLAQAYLGINNIHKLSEYNRVSMKGAAHSLKRGGARLVRDFRRKLKQMMRQTENSTIEGMMFTYTMARRSLKVARTAIKPVKAAGKVVGRSLRQAHQMTKAGTMMARASGKVVTPVIKQTYKHQMKSAIRGGTRLTRKVIGSVDRAGAKIVAKGSARAAKMSSKAAANLVKVSSKVVAKVMIVVTKAAMYVVNFLISIVSTLLSIGFPLLIILVVAAVIIGIILAIFSFNGGEMEESDDSDTVMLVGQQYVDALDTCHNQFKNYLEKLSSDSSYETVTINYRDEKNETVYKDWENEVGMVNGDNNIKECLCLMSVLFDFNLEEYVPSPLTDEIRYADREKLYEFMDFYDIDKSEYDGTYQNLIRSYLVGIFNGSHDVEKNVTVTYCGGCTSRKNADGEDEYYCPGHRHLDVTVTTYYFDKLFSCALKQTCALDPLSSTLVGSNNIEKVWFGLINAGYSEEAAAGAIGNLMWESGGGPTDIALNAVEDNGEGIGMCQWSFDRKTAFLQFCNQQGVGWPNNDITVQFNFMLQELQGGDWMYVGHDYGYSKNTRKSLEEFKKMTDVEYATYVFCANFERCAKEPLAHMAERVQYAQNVYASYHGRSQSAGGGTGETLQPGQKTVSLGNFMLTYYCGCYECNEGYNDAQGRPVGSLGNPLQKNHSIAVDPSVIPYGSKVLINGIVYTAEDCGGAIKGNHIDIYMGNDANSHAECDRLGVNYAEVFLVK</sequence>
<evidence type="ECO:0000256" key="1">
    <source>
        <dbReference type="SAM" id="MobiDB-lite"/>
    </source>
</evidence>
<dbReference type="RefSeq" id="WP_055059172.1">
    <property type="nucleotide sequence ID" value="NZ_CZBP01000001.1"/>
</dbReference>
<dbReference type="InterPro" id="IPR059180">
    <property type="entry name" value="3D_YorM"/>
</dbReference>
<dbReference type="Gene3D" id="2.40.40.10">
    <property type="entry name" value="RlpA-like domain"/>
    <property type="match status" value="1"/>
</dbReference>
<feature type="compositionally biased region" description="Basic and acidic residues" evidence="1">
    <location>
        <begin position="141"/>
        <end position="160"/>
    </location>
</feature>
<dbReference type="GO" id="GO:0009254">
    <property type="term" value="P:peptidoglycan turnover"/>
    <property type="evidence" value="ECO:0007669"/>
    <property type="project" value="InterPro"/>
</dbReference>
<dbReference type="InterPro" id="IPR041219">
    <property type="entry name" value="Phage_lysozyme2"/>
</dbReference>
<reference evidence="5 6" key="1">
    <citation type="submission" date="2015-09" db="EMBL/GenBank/DDBJ databases">
        <authorList>
            <consortium name="Pathogen Informatics"/>
        </authorList>
    </citation>
    <scope>NUCLEOTIDE SEQUENCE [LARGE SCALE GENOMIC DNA]</scope>
    <source>
        <strain evidence="5 6">2789STDY5834957</strain>
    </source>
</reference>
<dbReference type="GO" id="GO:0019867">
    <property type="term" value="C:outer membrane"/>
    <property type="evidence" value="ECO:0007669"/>
    <property type="project" value="InterPro"/>
</dbReference>
<proteinExistence type="predicted"/>
<dbReference type="Pfam" id="PF18013">
    <property type="entry name" value="Phage_lysozyme2"/>
    <property type="match status" value="1"/>
</dbReference>
<dbReference type="GO" id="GO:0008933">
    <property type="term" value="F:peptidoglycan lytic transglycosylase activity"/>
    <property type="evidence" value="ECO:0007669"/>
    <property type="project" value="TreeGrafter"/>
</dbReference>
<dbReference type="EMBL" id="CZBP01000001">
    <property type="protein sequence ID" value="CUP60302.1"/>
    <property type="molecule type" value="Genomic_DNA"/>
</dbReference>
<organism evidence="5 6">
    <name type="scientific">Blautia obeum</name>
    <dbReference type="NCBI Taxonomy" id="40520"/>
    <lineage>
        <taxon>Bacteria</taxon>
        <taxon>Bacillati</taxon>
        <taxon>Bacillota</taxon>
        <taxon>Clostridia</taxon>
        <taxon>Lachnospirales</taxon>
        <taxon>Lachnospiraceae</taxon>
        <taxon>Blautia</taxon>
    </lineage>
</organism>
<feature type="region of interest" description="Disordered" evidence="1">
    <location>
        <begin position="1"/>
        <end position="222"/>
    </location>
</feature>
<feature type="transmembrane region" description="Helical" evidence="2">
    <location>
        <begin position="657"/>
        <end position="679"/>
    </location>
</feature>
<evidence type="ECO:0000313" key="6">
    <source>
        <dbReference type="Proteomes" id="UP000095762"/>
    </source>
</evidence>
<keyword evidence="2" id="KW-1133">Transmembrane helix</keyword>
<dbReference type="Gene3D" id="1.10.530.10">
    <property type="match status" value="1"/>
</dbReference>
<dbReference type="SUPFAM" id="SSF50685">
    <property type="entry name" value="Barwin-like endoglucanases"/>
    <property type="match status" value="1"/>
</dbReference>
<feature type="compositionally biased region" description="Basic and acidic residues" evidence="1">
    <location>
        <begin position="39"/>
        <end position="48"/>
    </location>
</feature>
<dbReference type="Proteomes" id="UP000095762">
    <property type="component" value="Unassembled WGS sequence"/>
</dbReference>
<evidence type="ECO:0000259" key="3">
    <source>
        <dbReference type="Pfam" id="PF06725"/>
    </source>
</evidence>
<feature type="domain" description="3D" evidence="3">
    <location>
        <begin position="1113"/>
        <end position="1158"/>
    </location>
</feature>
<keyword evidence="2" id="KW-0472">Membrane</keyword>
<dbReference type="InterPro" id="IPR010611">
    <property type="entry name" value="3D_dom"/>
</dbReference>
<protein>
    <submittedName>
        <fullName evidence="5">Cell wall-binding protein yocH</fullName>
    </submittedName>
</protein>
<feature type="domain" description="Phage tail lysozyme" evidence="4">
    <location>
        <begin position="896"/>
        <end position="1050"/>
    </location>
</feature>
<dbReference type="PANTHER" id="PTHR30124:SF0">
    <property type="entry name" value="MEMBRANE-BOUND LYTIC MUREIN TRANSGLYCOSYLASE A"/>
    <property type="match status" value="1"/>
</dbReference>
<feature type="compositionally biased region" description="Low complexity" evidence="1">
    <location>
        <begin position="191"/>
        <end position="213"/>
    </location>
</feature>
<dbReference type="PANTHER" id="PTHR30124">
    <property type="entry name" value="MEMBRANE-BOUND LYTIC MUREIN TRANSGLYCOSYLASE A"/>
    <property type="match status" value="1"/>
</dbReference>
<evidence type="ECO:0000259" key="4">
    <source>
        <dbReference type="Pfam" id="PF18013"/>
    </source>
</evidence>
<dbReference type="Pfam" id="PF06725">
    <property type="entry name" value="3D"/>
    <property type="match status" value="1"/>
</dbReference>